<dbReference type="EMBL" id="HE601899">
    <property type="protein sequence ID" value="CCD83277.1"/>
    <property type="molecule type" value="Genomic_DNA"/>
</dbReference>
<evidence type="ECO:0000313" key="4">
    <source>
        <dbReference type="Proteomes" id="UP000144311"/>
    </source>
</evidence>
<name>U3UBA6_9POXV</name>
<dbReference type="GO" id="GO:0044423">
    <property type="term" value="C:virion component"/>
    <property type="evidence" value="ECO:0007669"/>
    <property type="project" value="UniProtKB-KW"/>
</dbReference>
<dbReference type="Pfam" id="PF04924">
    <property type="entry name" value="Pox_A6"/>
    <property type="match status" value="1"/>
</dbReference>
<evidence type="ECO:0000313" key="3">
    <source>
        <dbReference type="EMBL" id="CCD83277.1"/>
    </source>
</evidence>
<keyword evidence="4" id="KW-1185">Reference proteome</keyword>
<proteinExistence type="predicted"/>
<gene>
    <name evidence="3" type="primary">A6L</name>
    <name evidence="3" type="ORF">SQPV_0940</name>
</gene>
<reference evidence="3 4" key="1">
    <citation type="submission" date="2011-10" db="EMBL/GenBank/DDBJ databases">
        <authorList>
            <person name="Darby A."/>
        </authorList>
    </citation>
    <scope>NUCLEOTIDE SEQUENCE [LARGE SCALE GENOMIC DNA]</scope>
    <source>
        <strain evidence="3">Red squirrel UK</strain>
    </source>
</reference>
<dbReference type="InterPro" id="IPR007008">
    <property type="entry name" value="Poxvirus_A6"/>
</dbReference>
<sequence>MERLRELYTEFHRISKEFLERESGLFTDPVDFDTDVDTLMSMVPVLESKVCAIAPCMNCDSVVRLMRHCDYQVFSFWFLRSNAVVKSVYNHLNEKEREHFANVFRDMLLATQKIRALNTMYNNIRQDTADIVEDSKKLMELISHVRSLGGDGRTLNLLNANFAFIVRTINKILSDPNYLLKLVAVFDSKLLESREKLEEYRGLFTISTESVKFGVRCVSDLNIRSIPFETNKYTSFLRRVLSNVILFQDGDLSPSRFTVAVYKLYMLVLGQLRTNASVSEIVSEVVGSVKEQVSPDAFKNRGVRNVQSLVKHISENKGEYRRIIADEYNKREGTILDALQRIADENGVYHDGSKLDVRALVLAAYENFFSKF</sequence>
<dbReference type="RefSeq" id="YP_008658519.1">
    <property type="nucleotide sequence ID" value="NC_022563.1"/>
</dbReference>
<reference evidence="3 4" key="2">
    <citation type="submission" date="2013-10" db="EMBL/GenBank/DDBJ databases">
        <title>The genome of epidemic Squirrel Poxvirus reveals novel virulence genes.</title>
        <authorList>
            <person name="Darby A.C."/>
            <person name="McInnes C.J."/>
            <person name="Kjaer K.H."/>
            <person name="Wood A.R."/>
            <person name="Hughes M."/>
            <person name="Martensen P.M."/>
            <person name="Radford A.D."/>
            <person name="Hall N."/>
            <person name="Chantrey J."/>
        </authorList>
    </citation>
    <scope>NUCLEOTIDE SEQUENCE [LARGE SCALE GENOMIC DNA]</scope>
    <source>
        <strain evidence="3">Red squirrel UK</strain>
    </source>
</reference>
<evidence type="ECO:0000256" key="1">
    <source>
        <dbReference type="ARBA" id="ARBA00004328"/>
    </source>
</evidence>
<accession>U3UBA6</accession>
<evidence type="ECO:0000256" key="2">
    <source>
        <dbReference type="ARBA" id="ARBA00022844"/>
    </source>
</evidence>
<dbReference type="KEGG" id="vg:18158343"/>
<organism evidence="3 4">
    <name type="scientific">Squirrelpox virus</name>
    <dbReference type="NCBI Taxonomy" id="240426"/>
    <lineage>
        <taxon>Viruses</taxon>
        <taxon>Varidnaviria</taxon>
        <taxon>Bamfordvirae</taxon>
        <taxon>Nucleocytoviricota</taxon>
        <taxon>Pokkesviricetes</taxon>
        <taxon>Chitovirales</taxon>
        <taxon>Poxviridae</taxon>
        <taxon>Chordopoxvirinae</taxon>
        <taxon>Sciuripoxvirus</taxon>
        <taxon>Sciuripoxvirus squirrelpox</taxon>
    </lineage>
</organism>
<dbReference type="Proteomes" id="UP000144311">
    <property type="component" value="Segment"/>
</dbReference>
<comment type="subcellular location">
    <subcellularLocation>
        <location evidence="1">Virion</location>
    </subcellularLocation>
</comment>
<keyword evidence="2" id="KW-0946">Virion</keyword>
<dbReference type="GeneID" id="18158343"/>
<dbReference type="OrthoDB" id="3707at10239"/>
<protein>
    <submittedName>
        <fullName evidence="3">Conserved hypothetical pox protein</fullName>
    </submittedName>
</protein>